<protein>
    <submittedName>
        <fullName evidence="2">Uncharacterized protein</fullName>
    </submittedName>
</protein>
<evidence type="ECO:0000313" key="3">
    <source>
        <dbReference type="Proteomes" id="UP000247696"/>
    </source>
</evidence>
<feature type="region of interest" description="Disordered" evidence="1">
    <location>
        <begin position="1"/>
        <end position="43"/>
    </location>
</feature>
<dbReference type="Proteomes" id="UP000247696">
    <property type="component" value="Chromosome"/>
</dbReference>
<feature type="compositionally biased region" description="Polar residues" evidence="1">
    <location>
        <begin position="10"/>
        <end position="37"/>
    </location>
</feature>
<sequence length="125" mass="14219">MTPNEKAPVSATNTDQGTENLCTGLSTSNDTRTSTKTGNRRRRPLTFHLPIREDDRVTETYCGKVFPKSGVIRKATSEVRDTPIECTNCRAMYELDRELKAQEDRRRRAETIADMVMRHLEEGDA</sequence>
<gene>
    <name evidence="2" type="ORF">Csp1_25570</name>
</gene>
<accession>A0A2Z3YPA3</accession>
<dbReference type="KEGG" id="cpre:Csp1_25570"/>
<dbReference type="EMBL" id="CP024988">
    <property type="protein sequence ID" value="AWT27305.1"/>
    <property type="molecule type" value="Genomic_DNA"/>
</dbReference>
<reference evidence="3" key="1">
    <citation type="submission" date="2017-11" db="EMBL/GenBank/DDBJ databases">
        <title>Otitis media/interna in a cat caused by the recently described species Corynebacterium provencense.</title>
        <authorList>
            <person name="Kittl S."/>
            <person name="Brodard I."/>
            <person name="Rychener L."/>
            <person name="Jores J."/>
            <person name="Roosje P."/>
            <person name="Gobeli Brawand S."/>
        </authorList>
    </citation>
    <scope>NUCLEOTIDE SEQUENCE [LARGE SCALE GENOMIC DNA]</scope>
    <source>
        <strain evidence="3">17KM38</strain>
    </source>
</reference>
<name>A0A2Z3YPA3_9CORY</name>
<evidence type="ECO:0000313" key="2">
    <source>
        <dbReference type="EMBL" id="AWT27305.1"/>
    </source>
</evidence>
<organism evidence="2 3">
    <name type="scientific">Corynebacterium provencense</name>
    <dbReference type="NCBI Taxonomy" id="1737425"/>
    <lineage>
        <taxon>Bacteria</taxon>
        <taxon>Bacillati</taxon>
        <taxon>Actinomycetota</taxon>
        <taxon>Actinomycetes</taxon>
        <taxon>Mycobacteriales</taxon>
        <taxon>Corynebacteriaceae</taxon>
        <taxon>Corynebacterium</taxon>
    </lineage>
</organism>
<evidence type="ECO:0000256" key="1">
    <source>
        <dbReference type="SAM" id="MobiDB-lite"/>
    </source>
</evidence>
<dbReference type="AlphaFoldDB" id="A0A2Z3YPA3"/>
<keyword evidence="3" id="KW-1185">Reference proteome</keyword>
<proteinExistence type="predicted"/>
<dbReference type="STRING" id="1737425.GCA_900049755_01337"/>